<gene>
    <name evidence="1" type="ORF">HPB50_008446</name>
</gene>
<accession>A0ACB7TF33</accession>
<name>A0ACB7TF33_HYAAI</name>
<evidence type="ECO:0000313" key="2">
    <source>
        <dbReference type="Proteomes" id="UP000821845"/>
    </source>
</evidence>
<comment type="caution">
    <text evidence="1">The sequence shown here is derived from an EMBL/GenBank/DDBJ whole genome shotgun (WGS) entry which is preliminary data.</text>
</comment>
<reference evidence="1" key="1">
    <citation type="submission" date="2020-05" db="EMBL/GenBank/DDBJ databases">
        <title>Large-scale comparative analyses of tick genomes elucidate their genetic diversity and vector capacities.</title>
        <authorList>
            <person name="Jia N."/>
            <person name="Wang J."/>
            <person name="Shi W."/>
            <person name="Du L."/>
            <person name="Sun Y."/>
            <person name="Zhan W."/>
            <person name="Jiang J."/>
            <person name="Wang Q."/>
            <person name="Zhang B."/>
            <person name="Ji P."/>
            <person name="Sakyi L.B."/>
            <person name="Cui X."/>
            <person name="Yuan T."/>
            <person name="Jiang B."/>
            <person name="Yang W."/>
            <person name="Lam T.T.-Y."/>
            <person name="Chang Q."/>
            <person name="Ding S."/>
            <person name="Wang X."/>
            <person name="Zhu J."/>
            <person name="Ruan X."/>
            <person name="Zhao L."/>
            <person name="Wei J."/>
            <person name="Que T."/>
            <person name="Du C."/>
            <person name="Cheng J."/>
            <person name="Dai P."/>
            <person name="Han X."/>
            <person name="Huang E."/>
            <person name="Gao Y."/>
            <person name="Liu J."/>
            <person name="Shao H."/>
            <person name="Ye R."/>
            <person name="Li L."/>
            <person name="Wei W."/>
            <person name="Wang X."/>
            <person name="Wang C."/>
            <person name="Yang T."/>
            <person name="Huo Q."/>
            <person name="Li W."/>
            <person name="Guo W."/>
            <person name="Chen H."/>
            <person name="Zhou L."/>
            <person name="Ni X."/>
            <person name="Tian J."/>
            <person name="Zhou Y."/>
            <person name="Sheng Y."/>
            <person name="Liu T."/>
            <person name="Pan Y."/>
            <person name="Xia L."/>
            <person name="Li J."/>
            <person name="Zhao F."/>
            <person name="Cao W."/>
        </authorList>
    </citation>
    <scope>NUCLEOTIDE SEQUENCE</scope>
    <source>
        <strain evidence="1">Hyas-2018</strain>
    </source>
</reference>
<organism evidence="1 2">
    <name type="scientific">Hyalomma asiaticum</name>
    <name type="common">Tick</name>
    <dbReference type="NCBI Taxonomy" id="266040"/>
    <lineage>
        <taxon>Eukaryota</taxon>
        <taxon>Metazoa</taxon>
        <taxon>Ecdysozoa</taxon>
        <taxon>Arthropoda</taxon>
        <taxon>Chelicerata</taxon>
        <taxon>Arachnida</taxon>
        <taxon>Acari</taxon>
        <taxon>Parasitiformes</taxon>
        <taxon>Ixodida</taxon>
        <taxon>Ixodoidea</taxon>
        <taxon>Ixodidae</taxon>
        <taxon>Hyalomminae</taxon>
        <taxon>Hyalomma</taxon>
    </lineage>
</organism>
<evidence type="ECO:0000313" key="1">
    <source>
        <dbReference type="EMBL" id="KAH6945435.1"/>
    </source>
</evidence>
<protein>
    <submittedName>
        <fullName evidence="1">Uncharacterized protein</fullName>
    </submittedName>
</protein>
<proteinExistence type="predicted"/>
<dbReference type="EMBL" id="CM023481">
    <property type="protein sequence ID" value="KAH6945435.1"/>
    <property type="molecule type" value="Genomic_DNA"/>
</dbReference>
<keyword evidence="2" id="KW-1185">Reference proteome</keyword>
<dbReference type="Proteomes" id="UP000821845">
    <property type="component" value="Chromosome 1"/>
</dbReference>
<sequence>MDINVEAGRSGGYARGPARREPRGLTKGRKPRDSEQSGKNVEGETLITTAEDHVIPTVESIRVLGLHLAANGHKGETIRKLA</sequence>